<feature type="transmembrane region" description="Helical" evidence="9">
    <location>
        <begin position="133"/>
        <end position="153"/>
    </location>
</feature>
<dbReference type="InterPro" id="IPR036259">
    <property type="entry name" value="MFS_trans_sf"/>
</dbReference>
<dbReference type="PANTHER" id="PTHR20772">
    <property type="entry name" value="PROTEIN FMP42"/>
    <property type="match status" value="1"/>
</dbReference>
<organism evidence="10 11">
    <name type="scientific">Pelagomonas calceolata</name>
    <dbReference type="NCBI Taxonomy" id="35677"/>
    <lineage>
        <taxon>Eukaryota</taxon>
        <taxon>Sar</taxon>
        <taxon>Stramenopiles</taxon>
        <taxon>Ochrophyta</taxon>
        <taxon>Pelagophyceae</taxon>
        <taxon>Pelagomonadales</taxon>
        <taxon>Pelagomonadaceae</taxon>
        <taxon>Pelagomonas</taxon>
    </lineage>
</organism>
<evidence type="ECO:0000256" key="8">
    <source>
        <dbReference type="SAM" id="MobiDB-lite"/>
    </source>
</evidence>
<keyword evidence="6 9" id="KW-1133">Transmembrane helix</keyword>
<feature type="transmembrane region" description="Helical" evidence="9">
    <location>
        <begin position="160"/>
        <end position="179"/>
    </location>
</feature>
<keyword evidence="11" id="KW-1185">Reference proteome</keyword>
<evidence type="ECO:0000256" key="2">
    <source>
        <dbReference type="ARBA" id="ARBA00006595"/>
    </source>
</evidence>
<dbReference type="SUPFAM" id="SSF103473">
    <property type="entry name" value="MFS general substrate transporter"/>
    <property type="match status" value="1"/>
</dbReference>
<evidence type="ECO:0000256" key="9">
    <source>
        <dbReference type="SAM" id="Phobius"/>
    </source>
</evidence>
<dbReference type="EMBL" id="CAKKNE010000004">
    <property type="protein sequence ID" value="CAH0373298.1"/>
    <property type="molecule type" value="Genomic_DNA"/>
</dbReference>
<feature type="transmembrane region" description="Helical" evidence="9">
    <location>
        <begin position="216"/>
        <end position="240"/>
    </location>
</feature>
<keyword evidence="3" id="KW-0813">Transport</keyword>
<gene>
    <name evidence="10" type="ORF">PECAL_4P04850</name>
</gene>
<proteinExistence type="inferred from homology"/>
<feature type="compositionally biased region" description="Basic and acidic residues" evidence="8">
    <location>
        <begin position="1"/>
        <end position="13"/>
    </location>
</feature>
<dbReference type="Proteomes" id="UP000789595">
    <property type="component" value="Unassembled WGS sequence"/>
</dbReference>
<evidence type="ECO:0000256" key="1">
    <source>
        <dbReference type="ARBA" id="ARBA00004141"/>
    </source>
</evidence>
<feature type="transmembrane region" description="Helical" evidence="9">
    <location>
        <begin position="185"/>
        <end position="204"/>
    </location>
</feature>
<evidence type="ECO:0000313" key="11">
    <source>
        <dbReference type="Proteomes" id="UP000789595"/>
    </source>
</evidence>
<dbReference type="InterPro" id="IPR052599">
    <property type="entry name" value="SLC43A_AATransporter"/>
</dbReference>
<feature type="transmembrane region" description="Helical" evidence="9">
    <location>
        <begin position="74"/>
        <end position="93"/>
    </location>
</feature>
<evidence type="ECO:0000256" key="6">
    <source>
        <dbReference type="ARBA" id="ARBA00022989"/>
    </source>
</evidence>
<reference evidence="10" key="1">
    <citation type="submission" date="2021-11" db="EMBL/GenBank/DDBJ databases">
        <authorList>
            <consortium name="Genoscope - CEA"/>
            <person name="William W."/>
        </authorList>
    </citation>
    <scope>NUCLEOTIDE SEQUENCE</scope>
</reference>
<feature type="transmembrane region" description="Helical" evidence="9">
    <location>
        <begin position="379"/>
        <end position="399"/>
    </location>
</feature>
<dbReference type="OrthoDB" id="330047at2759"/>
<feature type="transmembrane region" description="Helical" evidence="9">
    <location>
        <begin position="252"/>
        <end position="272"/>
    </location>
</feature>
<evidence type="ECO:0000313" key="10">
    <source>
        <dbReference type="EMBL" id="CAH0373298.1"/>
    </source>
</evidence>
<feature type="transmembrane region" description="Helical" evidence="9">
    <location>
        <begin position="457"/>
        <end position="482"/>
    </location>
</feature>
<feature type="transmembrane region" description="Helical" evidence="9">
    <location>
        <begin position="405"/>
        <end position="424"/>
    </location>
</feature>
<feature type="region of interest" description="Disordered" evidence="8">
    <location>
        <begin position="1"/>
        <end position="29"/>
    </location>
</feature>
<comment type="caution">
    <text evidence="10">The sequence shown here is derived from an EMBL/GenBank/DDBJ whole genome shotgun (WGS) entry which is preliminary data.</text>
</comment>
<feature type="transmembrane region" description="Helical" evidence="9">
    <location>
        <begin position="431"/>
        <end position="451"/>
    </location>
</feature>
<keyword evidence="5" id="KW-0029">Amino-acid transport</keyword>
<evidence type="ECO:0000256" key="7">
    <source>
        <dbReference type="ARBA" id="ARBA00023136"/>
    </source>
</evidence>
<dbReference type="GO" id="GO:0006865">
    <property type="term" value="P:amino acid transport"/>
    <property type="evidence" value="ECO:0007669"/>
    <property type="project" value="UniProtKB-KW"/>
</dbReference>
<sequence>MSDPESPRRRDADLEIIDNTTQGPSPRNDALGVNLLGEACCQATEEMDGSGRGFAVEATPLLSRDTTHPVAKKVTPYLALLSCLMFAGPIYGWTPMQAMLVERGAFLYECDAEEVIVESSDSACAAQIETLSAVYSLASFVNEGSAFLIGVLVDLQGSEVTVLLSGACYVAGYVLIGLFDWFGDWCLFVAFMLLGVGGMGFFLASFRAAGLTESRVVFLTAASCLYDSSSGVFLAVQGILNLFDNNYGHFRVAFLLLAVLSLALTIALAYCWRLSGCDAVDHEIDDRKNATALRLKDRPFGRGQLYTLEFALLATWVTLGMFKAIGYLGTIYDWLDAIGDGTNGVPELISGLVVAGCLWIPILAYLFRIGLCASAHVINLIGLAFSICVCIPTVTAQIFGAIIYAAYRAAFYASVPNFCAGLFGQKSIGRTAGLLYTLGGFAALLTAPIVWAGESGYWTAVNIASCLLVVPMGGCVLSLHLFSAEPCLALRPPDSGVS</sequence>
<feature type="transmembrane region" description="Helical" evidence="9">
    <location>
        <begin position="305"/>
        <end position="328"/>
    </location>
</feature>
<dbReference type="Gene3D" id="1.20.1250.20">
    <property type="entry name" value="MFS general substrate transporter like domains"/>
    <property type="match status" value="1"/>
</dbReference>
<name>A0A8J2SJB3_9STRA</name>
<keyword evidence="4 9" id="KW-0812">Transmembrane</keyword>
<accession>A0A8J2SJB3</accession>
<dbReference type="PANTHER" id="PTHR20772:SF2">
    <property type="entry name" value="PROTEIN FMP42"/>
    <property type="match status" value="1"/>
</dbReference>
<evidence type="ECO:0000256" key="5">
    <source>
        <dbReference type="ARBA" id="ARBA00022970"/>
    </source>
</evidence>
<feature type="transmembrane region" description="Helical" evidence="9">
    <location>
        <begin position="348"/>
        <end position="367"/>
    </location>
</feature>
<comment type="similarity">
    <text evidence="2">Belongs to the SLC43A transporter (TC 2.A.1.44) family.</text>
</comment>
<comment type="subcellular location">
    <subcellularLocation>
        <location evidence="1">Membrane</location>
        <topology evidence="1">Multi-pass membrane protein</topology>
    </subcellularLocation>
</comment>
<evidence type="ECO:0000256" key="3">
    <source>
        <dbReference type="ARBA" id="ARBA00022448"/>
    </source>
</evidence>
<protein>
    <submittedName>
        <fullName evidence="10">Uncharacterized protein</fullName>
    </submittedName>
</protein>
<dbReference type="AlphaFoldDB" id="A0A8J2SJB3"/>
<evidence type="ECO:0000256" key="4">
    <source>
        <dbReference type="ARBA" id="ARBA00022692"/>
    </source>
</evidence>
<dbReference type="GO" id="GO:0016020">
    <property type="term" value="C:membrane"/>
    <property type="evidence" value="ECO:0007669"/>
    <property type="project" value="UniProtKB-SubCell"/>
</dbReference>
<keyword evidence="7 9" id="KW-0472">Membrane</keyword>